<organism evidence="1">
    <name type="scientific">uncultured Caudovirales phage</name>
    <dbReference type="NCBI Taxonomy" id="2100421"/>
    <lineage>
        <taxon>Viruses</taxon>
        <taxon>Duplodnaviria</taxon>
        <taxon>Heunggongvirae</taxon>
        <taxon>Uroviricota</taxon>
        <taxon>Caudoviricetes</taxon>
        <taxon>Peduoviridae</taxon>
        <taxon>Maltschvirus</taxon>
        <taxon>Maltschvirus maltsch</taxon>
    </lineage>
</organism>
<sequence length="129" mass="14738">MFTTVNNVREYTNKDVTVDLIKRAQSIVEIYVGRSEIDIDRTDDLILLEKMTAYQAAYMLNNEDVIYDQIASMSVGSGDTAQNFDTKMSSPWMAPLAVLAARGLSFNRGRSIKTGKIFQWNRKVDWRTM</sequence>
<dbReference type="EMBL" id="LR797168">
    <property type="protein sequence ID" value="CAB4190991.1"/>
    <property type="molecule type" value="Genomic_DNA"/>
</dbReference>
<name>A0A6J5RC00_9CAUD</name>
<reference evidence="1" key="1">
    <citation type="submission" date="2020-05" db="EMBL/GenBank/DDBJ databases">
        <authorList>
            <person name="Chiriac C."/>
            <person name="Salcher M."/>
            <person name="Ghai R."/>
            <person name="Kavagutti S V."/>
        </authorList>
    </citation>
    <scope>NUCLEOTIDE SEQUENCE</scope>
</reference>
<gene>
    <name evidence="1" type="ORF">UFOVP1212_3</name>
</gene>
<protein>
    <submittedName>
        <fullName evidence="1">Uncharacterized protein</fullName>
    </submittedName>
</protein>
<proteinExistence type="predicted"/>
<accession>A0A6J5RC00</accession>
<evidence type="ECO:0000313" key="1">
    <source>
        <dbReference type="EMBL" id="CAB4190991.1"/>
    </source>
</evidence>